<dbReference type="InterPro" id="IPR019408">
    <property type="entry name" value="7TM_GPCR_serpentine_rcpt_Srab"/>
</dbReference>
<evidence type="ECO:0000256" key="5">
    <source>
        <dbReference type="SAM" id="Phobius"/>
    </source>
</evidence>
<dbReference type="EMBL" id="KZ270005">
    <property type="protein sequence ID" value="OZC08647.1"/>
    <property type="molecule type" value="Genomic_DNA"/>
</dbReference>
<evidence type="ECO:0000256" key="4">
    <source>
        <dbReference type="ARBA" id="ARBA00023136"/>
    </source>
</evidence>
<dbReference type="GO" id="GO:0016020">
    <property type="term" value="C:membrane"/>
    <property type="evidence" value="ECO:0007669"/>
    <property type="project" value="UniProtKB-SubCell"/>
</dbReference>
<sequence>MNVSAMLINAGGTFMMAYQIYLSSRSVSQPCDLLISYSECFIIRAPLVLGSINIHTSVLTFFIERLFATVKSNHYEKRRHTSIVVIMIIVQWCFGGLVLAFYAIGQSNTNTTAALRQQLKHITVRNKSSSANL</sequence>
<evidence type="ECO:0000256" key="2">
    <source>
        <dbReference type="ARBA" id="ARBA00022692"/>
    </source>
</evidence>
<keyword evidence="2 5" id="KW-0812">Transmembrane</keyword>
<feature type="transmembrane region" description="Helical" evidence="5">
    <location>
        <begin position="41"/>
        <end position="63"/>
    </location>
</feature>
<dbReference type="OrthoDB" id="5830840at2759"/>
<evidence type="ECO:0000256" key="3">
    <source>
        <dbReference type="ARBA" id="ARBA00022989"/>
    </source>
</evidence>
<organism evidence="6 7">
    <name type="scientific">Onchocerca flexuosa</name>
    <dbReference type="NCBI Taxonomy" id="387005"/>
    <lineage>
        <taxon>Eukaryota</taxon>
        <taxon>Metazoa</taxon>
        <taxon>Ecdysozoa</taxon>
        <taxon>Nematoda</taxon>
        <taxon>Chromadorea</taxon>
        <taxon>Rhabditida</taxon>
        <taxon>Spirurina</taxon>
        <taxon>Spiruromorpha</taxon>
        <taxon>Filarioidea</taxon>
        <taxon>Onchocercidae</taxon>
        <taxon>Onchocerca</taxon>
    </lineage>
</organism>
<feature type="transmembrane region" description="Helical" evidence="5">
    <location>
        <begin position="5"/>
        <end position="21"/>
    </location>
</feature>
<comment type="subcellular location">
    <subcellularLocation>
        <location evidence="1">Membrane</location>
        <topology evidence="1">Multi-pass membrane protein</topology>
    </subcellularLocation>
</comment>
<evidence type="ECO:0000313" key="7">
    <source>
        <dbReference type="Proteomes" id="UP000242913"/>
    </source>
</evidence>
<dbReference type="AlphaFoldDB" id="A0A238BTH9"/>
<protein>
    <recommendedName>
        <fullName evidence="8">G_PROTEIN_RECEP_F1_2 domain-containing protein</fullName>
    </recommendedName>
</protein>
<keyword evidence="3 5" id="KW-1133">Transmembrane helix</keyword>
<accession>A0A238BTH9</accession>
<gene>
    <name evidence="6" type="ORF">X798_04328</name>
</gene>
<dbReference type="Proteomes" id="UP000242913">
    <property type="component" value="Unassembled WGS sequence"/>
</dbReference>
<reference evidence="6 7" key="1">
    <citation type="submission" date="2015-12" db="EMBL/GenBank/DDBJ databases">
        <title>Draft genome of the nematode, Onchocerca flexuosa.</title>
        <authorList>
            <person name="Mitreva M."/>
        </authorList>
    </citation>
    <scope>NUCLEOTIDE SEQUENCE [LARGE SCALE GENOMIC DNA]</scope>
    <source>
        <strain evidence="6">Red Deer</strain>
    </source>
</reference>
<feature type="transmembrane region" description="Helical" evidence="5">
    <location>
        <begin position="83"/>
        <end position="104"/>
    </location>
</feature>
<evidence type="ECO:0008006" key="8">
    <source>
        <dbReference type="Google" id="ProtNLM"/>
    </source>
</evidence>
<keyword evidence="4 5" id="KW-0472">Membrane</keyword>
<proteinExistence type="predicted"/>
<dbReference type="Pfam" id="PF10292">
    <property type="entry name" value="7TM_GPCR_Srab"/>
    <property type="match status" value="1"/>
</dbReference>
<keyword evidence="7" id="KW-1185">Reference proteome</keyword>
<evidence type="ECO:0000313" key="6">
    <source>
        <dbReference type="EMBL" id="OZC08647.1"/>
    </source>
</evidence>
<evidence type="ECO:0000256" key="1">
    <source>
        <dbReference type="ARBA" id="ARBA00004141"/>
    </source>
</evidence>
<name>A0A238BTH9_9BILA</name>